<dbReference type="EMBL" id="BOQP01000017">
    <property type="protein sequence ID" value="GIM73294.1"/>
    <property type="molecule type" value="Genomic_DNA"/>
</dbReference>
<dbReference type="Proteomes" id="UP000680865">
    <property type="component" value="Unassembled WGS sequence"/>
</dbReference>
<dbReference type="CDD" id="cd00090">
    <property type="entry name" value="HTH_ARSR"/>
    <property type="match status" value="1"/>
</dbReference>
<dbReference type="SMART" id="SM00418">
    <property type="entry name" value="HTH_ARSR"/>
    <property type="match status" value="1"/>
</dbReference>
<sequence length="191" mass="20992">MESPLHLSRADTLRAMAHPMRIEILGSLRVDGPATSARLARRLGTDSGQTSHHLRHLARYGFVVEAPDLGKGPRGRERWWRAGSRSTTWDPGADDATPGYAEAARAMGEAADEVWNRAIERYRAEAARLEWSAAWRKAATSGDFILRTTPAGLSGLWSDVAKAVEERAAEPEPEAENVVVIMHAFPRRAGE</sequence>
<evidence type="ECO:0000259" key="1">
    <source>
        <dbReference type="SMART" id="SM00418"/>
    </source>
</evidence>
<protein>
    <submittedName>
        <fullName evidence="2">Transcriptional regulator</fullName>
    </submittedName>
</protein>
<comment type="caution">
    <text evidence="2">The sequence shown here is derived from an EMBL/GenBank/DDBJ whole genome shotgun (WGS) entry which is preliminary data.</text>
</comment>
<evidence type="ECO:0000313" key="2">
    <source>
        <dbReference type="EMBL" id="GIM73294.1"/>
    </source>
</evidence>
<dbReference type="InterPro" id="IPR036390">
    <property type="entry name" value="WH_DNA-bd_sf"/>
</dbReference>
<dbReference type="GO" id="GO:0003700">
    <property type="term" value="F:DNA-binding transcription factor activity"/>
    <property type="evidence" value="ECO:0007669"/>
    <property type="project" value="InterPro"/>
</dbReference>
<feature type="domain" description="HTH arsR-type" evidence="1">
    <location>
        <begin position="11"/>
        <end position="112"/>
    </location>
</feature>
<gene>
    <name evidence="2" type="ORF">Aco04nite_34530</name>
</gene>
<dbReference type="InterPro" id="IPR011991">
    <property type="entry name" value="ArsR-like_HTH"/>
</dbReference>
<accession>A0A919SKM9</accession>
<reference evidence="2" key="1">
    <citation type="submission" date="2021-03" db="EMBL/GenBank/DDBJ databases">
        <title>Whole genome shotgun sequence of Actinoplanes consettensis NBRC 14913.</title>
        <authorList>
            <person name="Komaki H."/>
            <person name="Tamura T."/>
        </authorList>
    </citation>
    <scope>NUCLEOTIDE SEQUENCE</scope>
    <source>
        <strain evidence="2">NBRC 14913</strain>
    </source>
</reference>
<evidence type="ECO:0000313" key="3">
    <source>
        <dbReference type="Proteomes" id="UP000680865"/>
    </source>
</evidence>
<dbReference type="Pfam" id="PF12840">
    <property type="entry name" value="HTH_20"/>
    <property type="match status" value="1"/>
</dbReference>
<dbReference type="InterPro" id="IPR036388">
    <property type="entry name" value="WH-like_DNA-bd_sf"/>
</dbReference>
<dbReference type="AlphaFoldDB" id="A0A919SKM9"/>
<dbReference type="RefSeq" id="WP_212998242.1">
    <property type="nucleotide sequence ID" value="NZ_BAAATW010000023.1"/>
</dbReference>
<keyword evidence="3" id="KW-1185">Reference proteome</keyword>
<dbReference type="SUPFAM" id="SSF46785">
    <property type="entry name" value="Winged helix' DNA-binding domain"/>
    <property type="match status" value="1"/>
</dbReference>
<dbReference type="InterPro" id="IPR001845">
    <property type="entry name" value="HTH_ArsR_DNA-bd_dom"/>
</dbReference>
<proteinExistence type="predicted"/>
<name>A0A919SKM9_9ACTN</name>
<dbReference type="Gene3D" id="1.10.10.10">
    <property type="entry name" value="Winged helix-like DNA-binding domain superfamily/Winged helix DNA-binding domain"/>
    <property type="match status" value="1"/>
</dbReference>
<organism evidence="2 3">
    <name type="scientific">Winogradskya consettensis</name>
    <dbReference type="NCBI Taxonomy" id="113560"/>
    <lineage>
        <taxon>Bacteria</taxon>
        <taxon>Bacillati</taxon>
        <taxon>Actinomycetota</taxon>
        <taxon>Actinomycetes</taxon>
        <taxon>Micromonosporales</taxon>
        <taxon>Micromonosporaceae</taxon>
        <taxon>Winogradskya</taxon>
    </lineage>
</organism>